<evidence type="ECO:0000313" key="2">
    <source>
        <dbReference type="EMBL" id="KAH0534137.1"/>
    </source>
</evidence>
<organism evidence="2 3">
    <name type="scientific">Glutinoglossum americanum</name>
    <dbReference type="NCBI Taxonomy" id="1670608"/>
    <lineage>
        <taxon>Eukaryota</taxon>
        <taxon>Fungi</taxon>
        <taxon>Dikarya</taxon>
        <taxon>Ascomycota</taxon>
        <taxon>Pezizomycotina</taxon>
        <taxon>Geoglossomycetes</taxon>
        <taxon>Geoglossales</taxon>
        <taxon>Geoglossaceae</taxon>
        <taxon>Glutinoglossum</taxon>
    </lineage>
</organism>
<keyword evidence="3" id="KW-1185">Reference proteome</keyword>
<sequence>MPRIEPHLKTPIRQSTRTPRPSARKRANSESISQPPPSSQRAKKACTVTAPLINPRRRQIAPDDIDKEQFNEDDDAIDAMQSKEQANRMEDEDEDEEEDEEEDKDEEKDEEEEDTLRYTSVWKAMVNTKETLCSKSGIYTESDLSIYSIRIWQREVLERARPRQLEIVKIEAIASYERCRVLDEYPFELRHQQDFLDALEVLKMWYAQHKRVSLRIMLFLKEAILDSQTQAEPNSNFRPISGRRTATQQQLAELPDIL</sequence>
<dbReference type="EMBL" id="JAGHQL010000268">
    <property type="protein sequence ID" value="KAH0534137.1"/>
    <property type="molecule type" value="Genomic_DNA"/>
</dbReference>
<proteinExistence type="predicted"/>
<protein>
    <submittedName>
        <fullName evidence="2">Uncharacterized protein</fullName>
    </submittedName>
</protein>
<dbReference type="Proteomes" id="UP000698800">
    <property type="component" value="Unassembled WGS sequence"/>
</dbReference>
<dbReference type="AlphaFoldDB" id="A0A9P8HWP2"/>
<accession>A0A9P8HWP2</accession>
<evidence type="ECO:0000256" key="1">
    <source>
        <dbReference type="SAM" id="MobiDB-lite"/>
    </source>
</evidence>
<feature type="region of interest" description="Disordered" evidence="1">
    <location>
        <begin position="1"/>
        <end position="116"/>
    </location>
</feature>
<feature type="compositionally biased region" description="Acidic residues" evidence="1">
    <location>
        <begin position="63"/>
        <end position="77"/>
    </location>
</feature>
<feature type="compositionally biased region" description="Acidic residues" evidence="1">
    <location>
        <begin position="90"/>
        <end position="114"/>
    </location>
</feature>
<gene>
    <name evidence="2" type="ORF">FGG08_007263</name>
</gene>
<evidence type="ECO:0000313" key="3">
    <source>
        <dbReference type="Proteomes" id="UP000698800"/>
    </source>
</evidence>
<reference evidence="2" key="1">
    <citation type="submission" date="2021-03" db="EMBL/GenBank/DDBJ databases">
        <title>Comparative genomics and phylogenomic investigation of the class Geoglossomycetes provide insights into ecological specialization and systematics.</title>
        <authorList>
            <person name="Melie T."/>
            <person name="Pirro S."/>
            <person name="Miller A.N."/>
            <person name="Quandt A."/>
        </authorList>
    </citation>
    <scope>NUCLEOTIDE SEQUENCE</scope>
    <source>
        <strain evidence="2">GBOQ0MN5Z8</strain>
    </source>
</reference>
<dbReference type="OrthoDB" id="5455415at2759"/>
<comment type="caution">
    <text evidence="2">The sequence shown here is derived from an EMBL/GenBank/DDBJ whole genome shotgun (WGS) entry which is preliminary data.</text>
</comment>
<name>A0A9P8HWP2_9PEZI</name>